<gene>
    <name evidence="4" type="ORF">NP590_17815</name>
</gene>
<evidence type="ECO:0008006" key="6">
    <source>
        <dbReference type="Google" id="ProtNLM"/>
    </source>
</evidence>
<protein>
    <recommendedName>
        <fullName evidence="6">YbgF trimerisation domain-containing protein</fullName>
    </recommendedName>
</protein>
<evidence type="ECO:0000256" key="3">
    <source>
        <dbReference type="SAM" id="SignalP"/>
    </source>
</evidence>
<keyword evidence="3" id="KW-0732">Signal</keyword>
<feature type="chain" id="PRO_5045213117" description="YbgF trimerisation domain-containing protein" evidence="3">
    <location>
        <begin position="21"/>
        <end position="142"/>
    </location>
</feature>
<keyword evidence="5" id="KW-1185">Reference proteome</keyword>
<dbReference type="EMBL" id="JANIBJ010000042">
    <property type="protein sequence ID" value="MCQ8105970.1"/>
    <property type="molecule type" value="Genomic_DNA"/>
</dbReference>
<organism evidence="4 5">
    <name type="scientific">Methylomonas subterranea</name>
    <dbReference type="NCBI Taxonomy" id="2952225"/>
    <lineage>
        <taxon>Bacteria</taxon>
        <taxon>Pseudomonadati</taxon>
        <taxon>Pseudomonadota</taxon>
        <taxon>Gammaproteobacteria</taxon>
        <taxon>Methylococcales</taxon>
        <taxon>Methylococcaceae</taxon>
        <taxon>Methylomonas</taxon>
    </lineage>
</organism>
<sequence length="142" mass="15463">MQKIIIFVVMTIGVVTPTLAQTPPAQVNVAEQQNRDVEKIKILNAELTEQKQLLADAQKTRAVQMSANETDALAKTEHRLEELNANIKQLQQEIALADGSANKTVVVTPVTPPVANAATTPQKTATTGPWWDLYNKPPQAAQ</sequence>
<comment type="caution">
    <text evidence="4">The sequence shown here is derived from an EMBL/GenBank/DDBJ whole genome shotgun (WGS) entry which is preliminary data.</text>
</comment>
<evidence type="ECO:0000256" key="1">
    <source>
        <dbReference type="SAM" id="Coils"/>
    </source>
</evidence>
<keyword evidence="1" id="KW-0175">Coiled coil</keyword>
<name>A0ABT1TKI2_9GAMM</name>
<evidence type="ECO:0000256" key="2">
    <source>
        <dbReference type="SAM" id="MobiDB-lite"/>
    </source>
</evidence>
<accession>A0ABT1TKI2</accession>
<feature type="coiled-coil region" evidence="1">
    <location>
        <begin position="30"/>
        <end position="100"/>
    </location>
</feature>
<evidence type="ECO:0000313" key="5">
    <source>
        <dbReference type="Proteomes" id="UP001524499"/>
    </source>
</evidence>
<dbReference type="RefSeq" id="WP_256604011.1">
    <property type="nucleotide sequence ID" value="NZ_JANIBJ010000042.1"/>
</dbReference>
<proteinExistence type="predicted"/>
<evidence type="ECO:0000313" key="4">
    <source>
        <dbReference type="EMBL" id="MCQ8105970.1"/>
    </source>
</evidence>
<dbReference type="Proteomes" id="UP001524499">
    <property type="component" value="Unassembled WGS sequence"/>
</dbReference>
<reference evidence="4 5" key="1">
    <citation type="submission" date="2022-07" db="EMBL/GenBank/DDBJ databases">
        <title>Methylomonas rivi sp. nov., Methylomonas rosea sp. nov., Methylomonas aureus sp. nov. and Methylomonas subterranea sp. nov., four novel methanotrophs isolated from a freshwater creek and the deep terrestrial subsurface.</title>
        <authorList>
            <person name="Abin C."/>
            <person name="Sankaranarayanan K."/>
            <person name="Garner C."/>
            <person name="Sindelar R."/>
            <person name="Kotary K."/>
            <person name="Garner R."/>
            <person name="Barclay S."/>
            <person name="Lawson P."/>
            <person name="Krumholz L."/>
        </authorList>
    </citation>
    <scope>NUCLEOTIDE SEQUENCE [LARGE SCALE GENOMIC DNA]</scope>
    <source>
        <strain evidence="4 5">SURF-2</strain>
    </source>
</reference>
<feature type="region of interest" description="Disordered" evidence="2">
    <location>
        <begin position="117"/>
        <end position="142"/>
    </location>
</feature>
<feature type="signal peptide" evidence="3">
    <location>
        <begin position="1"/>
        <end position="20"/>
    </location>
</feature>